<dbReference type="PANTHER" id="PTHR12110">
    <property type="entry name" value="HYDROXYPYRUVATE ISOMERASE"/>
    <property type="match status" value="1"/>
</dbReference>
<dbReference type="HOGENOM" id="CLU_050006_8_2_11"/>
<organism evidence="2 3">
    <name type="scientific">Nakamurella multipartita (strain ATCC 700099 / DSM 44233 / CIP 104796 / JCM 9543 / NBRC 105858 / Y-104)</name>
    <name type="common">Microsphaera multipartita</name>
    <dbReference type="NCBI Taxonomy" id="479431"/>
    <lineage>
        <taxon>Bacteria</taxon>
        <taxon>Bacillati</taxon>
        <taxon>Actinomycetota</taxon>
        <taxon>Actinomycetes</taxon>
        <taxon>Nakamurellales</taxon>
        <taxon>Nakamurellaceae</taxon>
        <taxon>Nakamurella</taxon>
    </lineage>
</organism>
<evidence type="ECO:0000313" key="3">
    <source>
        <dbReference type="Proteomes" id="UP000002218"/>
    </source>
</evidence>
<dbReference type="GO" id="GO:0016853">
    <property type="term" value="F:isomerase activity"/>
    <property type="evidence" value="ECO:0007669"/>
    <property type="project" value="UniProtKB-KW"/>
</dbReference>
<dbReference type="Pfam" id="PF01261">
    <property type="entry name" value="AP_endonuc_2"/>
    <property type="match status" value="1"/>
</dbReference>
<dbReference type="RefSeq" id="WP_015746838.1">
    <property type="nucleotide sequence ID" value="NC_013235.1"/>
</dbReference>
<dbReference type="PANTHER" id="PTHR12110:SF41">
    <property type="entry name" value="INOSOSE DEHYDRATASE"/>
    <property type="match status" value="1"/>
</dbReference>
<name>C8XF46_NAKMY</name>
<dbReference type="STRING" id="479431.Namu_1536"/>
<keyword evidence="2" id="KW-0413">Isomerase</keyword>
<dbReference type="AlphaFoldDB" id="C8XF46"/>
<dbReference type="KEGG" id="nml:Namu_1536"/>
<dbReference type="InterPro" id="IPR013022">
    <property type="entry name" value="Xyl_isomerase-like_TIM-brl"/>
</dbReference>
<keyword evidence="3" id="KW-1185">Reference proteome</keyword>
<dbReference type="InterPro" id="IPR050312">
    <property type="entry name" value="IolE/XylAMocC-like"/>
</dbReference>
<dbReference type="OrthoDB" id="9801426at2"/>
<reference evidence="3" key="1">
    <citation type="submission" date="2009-09" db="EMBL/GenBank/DDBJ databases">
        <title>The complete genome of Nakamurella multipartita DSM 44233.</title>
        <authorList>
            <consortium name="US DOE Joint Genome Institute (JGI-PGF)"/>
            <person name="Lucas S."/>
            <person name="Copeland A."/>
            <person name="Lapidus A."/>
            <person name="Glavina del Rio T."/>
            <person name="Dalin E."/>
            <person name="Tice H."/>
            <person name="Bruce D."/>
            <person name="Goodwin L."/>
            <person name="Pitluck S."/>
            <person name="Kyrpides N."/>
            <person name="Mavromatis K."/>
            <person name="Ivanova N."/>
            <person name="Ovchinnikova G."/>
            <person name="Sims D."/>
            <person name="Meincke L."/>
            <person name="Brettin T."/>
            <person name="Detter J.C."/>
            <person name="Han C."/>
            <person name="Larimer F."/>
            <person name="Land M."/>
            <person name="Hauser L."/>
            <person name="Markowitz V."/>
            <person name="Cheng J.-F."/>
            <person name="Hugenholtz P."/>
            <person name="Woyke T."/>
            <person name="Wu D."/>
            <person name="Klenk H.-P."/>
            <person name="Eisen J.A."/>
        </authorList>
    </citation>
    <scope>NUCLEOTIDE SEQUENCE [LARGE SCALE GENOMIC DNA]</scope>
    <source>
        <strain evidence="3">ATCC 700099 / DSM 44233 / CIP 104796 / JCM 9543 / NBRC 105858 / Y-104</strain>
    </source>
</reference>
<dbReference type="SUPFAM" id="SSF51658">
    <property type="entry name" value="Xylose isomerase-like"/>
    <property type="match status" value="1"/>
</dbReference>
<accession>C8XF46</accession>
<sequence length="292" mass="31161">MNRPINQLGLHSLVYTAQWDEAAARDVFTRAAGLGYDLVEVLMFDPAATDTAMTARLAKEYGVGVITAVCGTLTADISSADPQVARRGEEFVERAIVAAAEMGSPALGGPSFSAVHRYTTAPSPVARERAIEIYGRIAERASAAGIRVGLEALNRYESNFINTVGQAAELVRAVGSDALFVHGDLFHMNIEEAGLGAAFESVADVLGYIHVAESHRGPLGDGTIDWDDVFAALARIGYTGPITFESFSPSVLGPEWASLVALWRDPWTDPDKVAGDALAFLRNKLTTHQKGL</sequence>
<dbReference type="eggNOG" id="COG1082">
    <property type="taxonomic scope" value="Bacteria"/>
</dbReference>
<gene>
    <name evidence="2" type="ordered locus">Namu_1536</name>
</gene>
<dbReference type="EMBL" id="CP001737">
    <property type="protein sequence ID" value="ACV77932.1"/>
    <property type="molecule type" value="Genomic_DNA"/>
</dbReference>
<feature type="domain" description="Xylose isomerase-like TIM barrel" evidence="1">
    <location>
        <begin position="28"/>
        <end position="283"/>
    </location>
</feature>
<dbReference type="Gene3D" id="3.20.20.150">
    <property type="entry name" value="Divalent-metal-dependent TIM barrel enzymes"/>
    <property type="match status" value="1"/>
</dbReference>
<dbReference type="Proteomes" id="UP000002218">
    <property type="component" value="Chromosome"/>
</dbReference>
<evidence type="ECO:0000259" key="1">
    <source>
        <dbReference type="Pfam" id="PF01261"/>
    </source>
</evidence>
<proteinExistence type="predicted"/>
<protein>
    <submittedName>
        <fullName evidence="2">Xylose isomerase domain protein TIM barrel</fullName>
    </submittedName>
</protein>
<dbReference type="InterPro" id="IPR036237">
    <property type="entry name" value="Xyl_isomerase-like_sf"/>
</dbReference>
<dbReference type="InParanoid" id="C8XF46"/>
<evidence type="ECO:0000313" key="2">
    <source>
        <dbReference type="EMBL" id="ACV77932.1"/>
    </source>
</evidence>
<reference evidence="2 3" key="2">
    <citation type="journal article" date="2010" name="Stand. Genomic Sci.">
        <title>Complete genome sequence of Nakamurella multipartita type strain (Y-104).</title>
        <authorList>
            <person name="Tice H."/>
            <person name="Mayilraj S."/>
            <person name="Sims D."/>
            <person name="Lapidus A."/>
            <person name="Nolan M."/>
            <person name="Lucas S."/>
            <person name="Glavina Del Rio T."/>
            <person name="Copeland A."/>
            <person name="Cheng J.F."/>
            <person name="Meincke L."/>
            <person name="Bruce D."/>
            <person name="Goodwin L."/>
            <person name="Pitluck S."/>
            <person name="Ivanova N."/>
            <person name="Mavromatis K."/>
            <person name="Ovchinnikova G."/>
            <person name="Pati A."/>
            <person name="Chen A."/>
            <person name="Palaniappan K."/>
            <person name="Land M."/>
            <person name="Hauser L."/>
            <person name="Chang Y.J."/>
            <person name="Jeffries C.D."/>
            <person name="Detter J.C."/>
            <person name="Brettin T."/>
            <person name="Rohde M."/>
            <person name="Goker M."/>
            <person name="Bristow J."/>
            <person name="Eisen J.A."/>
            <person name="Markowitz V."/>
            <person name="Hugenholtz P."/>
            <person name="Kyrpides N.C."/>
            <person name="Klenk H.P."/>
            <person name="Chen F."/>
        </authorList>
    </citation>
    <scope>NUCLEOTIDE SEQUENCE [LARGE SCALE GENOMIC DNA]</scope>
    <source>
        <strain evidence="3">ATCC 700099 / DSM 44233 / CIP 104796 / JCM 9543 / NBRC 105858 / Y-104</strain>
    </source>
</reference>